<dbReference type="AlphaFoldDB" id="A0A857J1M8"/>
<name>A0A857J1M8_9BURK</name>
<feature type="transmembrane region" description="Helical" evidence="1">
    <location>
        <begin position="6"/>
        <end position="24"/>
    </location>
</feature>
<accession>A0A857J1M8</accession>
<sequence length="68" mass="7460">MTPTTLGLLALSLYIPFGVLFYGMSSVARRADTLDAKARAIAKQNLRRRRAERANARHAFAGWGLAVV</sequence>
<proteinExistence type="predicted"/>
<organism evidence="2 3">
    <name type="scientific">Xylophilus rhododendri</name>
    <dbReference type="NCBI Taxonomy" id="2697032"/>
    <lineage>
        <taxon>Bacteria</taxon>
        <taxon>Pseudomonadati</taxon>
        <taxon>Pseudomonadota</taxon>
        <taxon>Betaproteobacteria</taxon>
        <taxon>Burkholderiales</taxon>
        <taxon>Xylophilus</taxon>
    </lineage>
</organism>
<dbReference type="Proteomes" id="UP000464787">
    <property type="component" value="Chromosome"/>
</dbReference>
<evidence type="ECO:0000313" key="3">
    <source>
        <dbReference type="Proteomes" id="UP000464787"/>
    </source>
</evidence>
<dbReference type="RefSeq" id="WP_160550509.1">
    <property type="nucleotide sequence ID" value="NZ_CP047650.1"/>
</dbReference>
<keyword evidence="1" id="KW-1133">Transmembrane helix</keyword>
<evidence type="ECO:0000256" key="1">
    <source>
        <dbReference type="SAM" id="Phobius"/>
    </source>
</evidence>
<keyword evidence="1" id="KW-0472">Membrane</keyword>
<dbReference type="EMBL" id="CP047650">
    <property type="protein sequence ID" value="QHI96991.1"/>
    <property type="molecule type" value="Genomic_DNA"/>
</dbReference>
<keyword evidence="3" id="KW-1185">Reference proteome</keyword>
<gene>
    <name evidence="2" type="ORF">GT347_02710</name>
</gene>
<keyword evidence="1" id="KW-0812">Transmembrane</keyword>
<reference evidence="2 3" key="1">
    <citation type="submission" date="2020-01" db="EMBL/GenBank/DDBJ databases">
        <title>Genome sequencing of strain KACC 21265.</title>
        <authorList>
            <person name="Heo J."/>
            <person name="Kim S.-J."/>
            <person name="Kim J.-S."/>
            <person name="Hong S.-B."/>
            <person name="Kwon S.-W."/>
        </authorList>
    </citation>
    <scope>NUCLEOTIDE SEQUENCE [LARGE SCALE GENOMIC DNA]</scope>
    <source>
        <strain evidence="2 3">KACC 21265</strain>
    </source>
</reference>
<protein>
    <submittedName>
        <fullName evidence="2">Uncharacterized protein</fullName>
    </submittedName>
</protein>
<evidence type="ECO:0000313" key="2">
    <source>
        <dbReference type="EMBL" id="QHI96991.1"/>
    </source>
</evidence>
<dbReference type="KEGG" id="xyk:GT347_02710"/>